<dbReference type="GO" id="GO:0016651">
    <property type="term" value="F:oxidoreductase activity, acting on NAD(P)H"/>
    <property type="evidence" value="ECO:0007669"/>
    <property type="project" value="TreeGrafter"/>
</dbReference>
<evidence type="ECO:0000259" key="3">
    <source>
        <dbReference type="SMART" id="SM00829"/>
    </source>
</evidence>
<dbReference type="SUPFAM" id="SSF51735">
    <property type="entry name" value="NAD(P)-binding Rossmann-fold domains"/>
    <property type="match status" value="1"/>
</dbReference>
<protein>
    <submittedName>
        <fullName evidence="4">Alcohol dehydrogenase zinc-binding domain protein</fullName>
    </submittedName>
</protein>
<dbReference type="HOGENOM" id="CLU_026673_3_1_3"/>
<dbReference type="Pfam" id="PF13602">
    <property type="entry name" value="ADH_zinc_N_2"/>
    <property type="match status" value="1"/>
</dbReference>
<feature type="domain" description="Enoyl reductase (ER)" evidence="3">
    <location>
        <begin position="12"/>
        <end position="334"/>
    </location>
</feature>
<dbReference type="InterPro" id="IPR020843">
    <property type="entry name" value="ER"/>
</dbReference>
<dbReference type="InterPro" id="IPR013154">
    <property type="entry name" value="ADH-like_N"/>
</dbReference>
<proteinExistence type="predicted"/>
<dbReference type="SUPFAM" id="SSF50129">
    <property type="entry name" value="GroES-like"/>
    <property type="match status" value="1"/>
</dbReference>
<name>B8HSC2_CYAP4</name>
<dbReference type="Gene3D" id="3.90.180.10">
    <property type="entry name" value="Medium-chain alcohol dehydrogenases, catalytic domain"/>
    <property type="match status" value="1"/>
</dbReference>
<dbReference type="InterPro" id="IPR011032">
    <property type="entry name" value="GroES-like_sf"/>
</dbReference>
<dbReference type="Pfam" id="PF08240">
    <property type="entry name" value="ADH_N"/>
    <property type="match status" value="1"/>
</dbReference>
<evidence type="ECO:0000256" key="1">
    <source>
        <dbReference type="ARBA" id="ARBA00022857"/>
    </source>
</evidence>
<organism evidence="4">
    <name type="scientific">Cyanothece sp. (strain PCC 7425 / ATCC 29141)</name>
    <dbReference type="NCBI Taxonomy" id="395961"/>
    <lineage>
        <taxon>Bacteria</taxon>
        <taxon>Bacillati</taxon>
        <taxon>Cyanobacteriota</taxon>
        <taxon>Cyanophyceae</taxon>
        <taxon>Gomontiellales</taxon>
        <taxon>Cyanothecaceae</taxon>
        <taxon>Cyanothece</taxon>
    </lineage>
</organism>
<dbReference type="KEGG" id="cyn:Cyan7425_1861"/>
<keyword evidence="1" id="KW-0521">NADP</keyword>
<dbReference type="EMBL" id="CP001344">
    <property type="protein sequence ID" value="ACL44228.1"/>
    <property type="molecule type" value="Genomic_DNA"/>
</dbReference>
<accession>B8HSC2</accession>
<reference evidence="4" key="1">
    <citation type="submission" date="2009-01" db="EMBL/GenBank/DDBJ databases">
        <title>Complete sequence of chromosome Cyanothece sp. PCC 7425.</title>
        <authorList>
            <consortium name="US DOE Joint Genome Institute"/>
            <person name="Lucas S."/>
            <person name="Copeland A."/>
            <person name="Lapidus A."/>
            <person name="Glavina del Rio T."/>
            <person name="Dalin E."/>
            <person name="Tice H."/>
            <person name="Bruce D."/>
            <person name="Goodwin L."/>
            <person name="Pitluck S."/>
            <person name="Sims D."/>
            <person name="Meineke L."/>
            <person name="Brettin T."/>
            <person name="Detter J.C."/>
            <person name="Han C."/>
            <person name="Larimer F."/>
            <person name="Land M."/>
            <person name="Hauser L."/>
            <person name="Kyrpides N."/>
            <person name="Ovchinnikova G."/>
            <person name="Liberton M."/>
            <person name="Stoeckel J."/>
            <person name="Banerjee A."/>
            <person name="Singh A."/>
            <person name="Page L."/>
            <person name="Sato H."/>
            <person name="Zhao L."/>
            <person name="Sherman L."/>
            <person name="Pakrasi H."/>
            <person name="Richardson P."/>
        </authorList>
    </citation>
    <scope>NUCLEOTIDE SEQUENCE</scope>
    <source>
        <strain evidence="4">PCC 7425</strain>
    </source>
</reference>
<dbReference type="Gene3D" id="3.40.50.720">
    <property type="entry name" value="NAD(P)-binding Rossmann-like Domain"/>
    <property type="match status" value="1"/>
</dbReference>
<dbReference type="InterPro" id="IPR036291">
    <property type="entry name" value="NAD(P)-bd_dom_sf"/>
</dbReference>
<dbReference type="AlphaFoldDB" id="B8HSC2"/>
<dbReference type="CDD" id="cd08273">
    <property type="entry name" value="MDR8"/>
    <property type="match status" value="1"/>
</dbReference>
<dbReference type="STRING" id="395961.Cyan7425_1861"/>
<dbReference type="GO" id="GO:0070402">
    <property type="term" value="F:NADPH binding"/>
    <property type="evidence" value="ECO:0007669"/>
    <property type="project" value="TreeGrafter"/>
</dbReference>
<dbReference type="SMART" id="SM00829">
    <property type="entry name" value="PKS_ER"/>
    <property type="match status" value="1"/>
</dbReference>
<dbReference type="PANTHER" id="PTHR48106">
    <property type="entry name" value="QUINONE OXIDOREDUCTASE PIG3-RELATED"/>
    <property type="match status" value="1"/>
</dbReference>
<evidence type="ECO:0000313" key="4">
    <source>
        <dbReference type="EMBL" id="ACL44228.1"/>
    </source>
</evidence>
<evidence type="ECO:0000256" key="2">
    <source>
        <dbReference type="ARBA" id="ARBA00023002"/>
    </source>
</evidence>
<dbReference type="OrthoDB" id="9792162at2"/>
<gene>
    <name evidence="4" type="ordered locus">Cyan7425_1861</name>
</gene>
<sequence length="345" mass="37643">MRYKRVVITRHGPAEVLQVIEEDVPQPGMGEVRLNVLAAGVAFTDVLVREGLYPGIPKVPFSPGYTVVGRVDAVGTAVTSLRSGQRVAALTIVGGYSEFICLPASDCVVIPEEVDAAEAVCLVLQYVTAEQLLHRVAQVKSGNRILIHGAAGGVGTALLQLGKLAGLEMYGTASASKHELVRRLGGIPIDYQHHDFVEQIRTLTGEGVDVVLDAIGGWHLLQSYRSLRKHGQLVCYGFSSALANSPYRIVKLGFTFALLAWLKLLPTGRQVHFYSIADLKAKHPDWFRADLTRLLQLLAEGKLYPILSDRLPLTEAARAHEQLEHSRVSGQLVLQSCDRDRESEA</sequence>
<dbReference type="eggNOG" id="COG0604">
    <property type="taxonomic scope" value="Bacteria"/>
</dbReference>
<keyword evidence="2" id="KW-0560">Oxidoreductase</keyword>